<evidence type="ECO:0000313" key="2">
    <source>
        <dbReference type="Proteomes" id="UP000013520"/>
    </source>
</evidence>
<sequence length="44" mass="4955">MYKLIVSELAHKDLDNIVSYIAVQLANPTEPVIFLMKLINAIVI</sequence>
<proteinExistence type="predicted"/>
<gene>
    <name evidence="1" type="ORF">Desgi_3503</name>
</gene>
<dbReference type="STRING" id="767817.Desgi_3503"/>
<dbReference type="AlphaFoldDB" id="R4KJM4"/>
<dbReference type="EMBL" id="CP003273">
    <property type="protein sequence ID" value="AGL02829.1"/>
    <property type="molecule type" value="Genomic_DNA"/>
</dbReference>
<evidence type="ECO:0008006" key="3">
    <source>
        <dbReference type="Google" id="ProtNLM"/>
    </source>
</evidence>
<accession>R4KJM4</accession>
<dbReference type="Proteomes" id="UP000013520">
    <property type="component" value="Chromosome"/>
</dbReference>
<protein>
    <recommendedName>
        <fullName evidence="3">Plasmid stabilization system protein</fullName>
    </recommendedName>
</protein>
<keyword evidence="2" id="KW-1185">Reference proteome</keyword>
<evidence type="ECO:0000313" key="1">
    <source>
        <dbReference type="EMBL" id="AGL02829.1"/>
    </source>
</evidence>
<reference evidence="1 2" key="1">
    <citation type="submission" date="2012-01" db="EMBL/GenBank/DDBJ databases">
        <title>Complete sequence of Desulfotomaculum gibsoniae DSM 7213.</title>
        <authorList>
            <consortium name="US DOE Joint Genome Institute"/>
            <person name="Lucas S."/>
            <person name="Han J."/>
            <person name="Lapidus A."/>
            <person name="Cheng J.-F."/>
            <person name="Goodwin L."/>
            <person name="Pitluck S."/>
            <person name="Peters L."/>
            <person name="Ovchinnikova G."/>
            <person name="Teshima H."/>
            <person name="Detter J.C."/>
            <person name="Han C."/>
            <person name="Tapia R."/>
            <person name="Land M."/>
            <person name="Hauser L."/>
            <person name="Kyrpides N."/>
            <person name="Ivanova N."/>
            <person name="Pagani I."/>
            <person name="Parshina S."/>
            <person name="Plugge C."/>
            <person name="Muyzer G."/>
            <person name="Kuever J."/>
            <person name="Ivanova A."/>
            <person name="Nazina T."/>
            <person name="Klenk H.-P."/>
            <person name="Brambilla E."/>
            <person name="Spring S."/>
            <person name="Stams A.F."/>
            <person name="Woyke T."/>
        </authorList>
    </citation>
    <scope>NUCLEOTIDE SEQUENCE [LARGE SCALE GENOMIC DNA]</scope>
    <source>
        <strain evidence="1 2">DSM 7213</strain>
    </source>
</reference>
<dbReference type="KEGG" id="dgi:Desgi_3503"/>
<dbReference type="HOGENOM" id="CLU_3215298_0_0_9"/>
<organism evidence="1 2">
    <name type="scientific">Desulfoscipio gibsoniae DSM 7213</name>
    <dbReference type="NCBI Taxonomy" id="767817"/>
    <lineage>
        <taxon>Bacteria</taxon>
        <taxon>Bacillati</taxon>
        <taxon>Bacillota</taxon>
        <taxon>Clostridia</taxon>
        <taxon>Eubacteriales</taxon>
        <taxon>Desulfallaceae</taxon>
        <taxon>Desulfoscipio</taxon>
    </lineage>
</organism>
<name>R4KJM4_9FIRM</name>